<dbReference type="PROSITE" id="PS50081">
    <property type="entry name" value="ZF_DAG_PE_2"/>
    <property type="match status" value="1"/>
</dbReference>
<proteinExistence type="predicted"/>
<reference evidence="6" key="2">
    <citation type="submission" date="2025-08" db="UniProtKB">
        <authorList>
            <consortium name="RefSeq"/>
        </authorList>
    </citation>
    <scope>IDENTIFICATION</scope>
    <source>
        <tissue evidence="6">Leaf</tissue>
    </source>
</reference>
<organism evidence="5 6">
    <name type="scientific">Camelina sativa</name>
    <name type="common">False flax</name>
    <name type="synonym">Myagrum sativum</name>
    <dbReference type="NCBI Taxonomy" id="90675"/>
    <lineage>
        <taxon>Eukaryota</taxon>
        <taxon>Viridiplantae</taxon>
        <taxon>Streptophyta</taxon>
        <taxon>Embryophyta</taxon>
        <taxon>Tracheophyta</taxon>
        <taxon>Spermatophyta</taxon>
        <taxon>Magnoliopsida</taxon>
        <taxon>eudicotyledons</taxon>
        <taxon>Gunneridae</taxon>
        <taxon>Pentapetalae</taxon>
        <taxon>rosids</taxon>
        <taxon>malvids</taxon>
        <taxon>Brassicales</taxon>
        <taxon>Brassicaceae</taxon>
        <taxon>Camelineae</taxon>
        <taxon>Camelina</taxon>
    </lineage>
</organism>
<dbReference type="RefSeq" id="XP_010479471.2">
    <property type="nucleotide sequence ID" value="XM_010481169.2"/>
</dbReference>
<dbReference type="SUPFAM" id="SSF57889">
    <property type="entry name" value="Cysteine-rich domain"/>
    <property type="match status" value="3"/>
</dbReference>
<dbReference type="Proteomes" id="UP000694864">
    <property type="component" value="Chromosome 17"/>
</dbReference>
<feature type="domain" description="Phorbol-ester/DAG-type" evidence="4">
    <location>
        <begin position="106"/>
        <end position="159"/>
    </location>
</feature>
<keyword evidence="3" id="KW-0862">Zinc</keyword>
<evidence type="ECO:0000313" key="6">
    <source>
        <dbReference type="RefSeq" id="XP_010479471.2"/>
    </source>
</evidence>
<dbReference type="Pfam" id="PF03107">
    <property type="entry name" value="C1_2"/>
    <property type="match status" value="3"/>
</dbReference>
<accession>A0ABM0X237</accession>
<dbReference type="InterPro" id="IPR004146">
    <property type="entry name" value="DC1"/>
</dbReference>
<dbReference type="GeneID" id="104758328"/>
<dbReference type="InterPro" id="IPR046349">
    <property type="entry name" value="C1-like_sf"/>
</dbReference>
<gene>
    <name evidence="6" type="primary">LOC104758328</name>
</gene>
<protein>
    <submittedName>
        <fullName evidence="6">Uncharacterized protein LOC104758328</fullName>
    </submittedName>
</protein>
<evidence type="ECO:0000313" key="5">
    <source>
        <dbReference type="Proteomes" id="UP000694864"/>
    </source>
</evidence>
<keyword evidence="5" id="KW-1185">Reference proteome</keyword>
<dbReference type="PANTHER" id="PTHR32410">
    <property type="entry name" value="CYSTEINE/HISTIDINE-RICH C1 DOMAIN FAMILY PROTEIN"/>
    <property type="match status" value="1"/>
</dbReference>
<evidence type="ECO:0000256" key="3">
    <source>
        <dbReference type="ARBA" id="ARBA00022833"/>
    </source>
</evidence>
<dbReference type="PANTHER" id="PTHR32410:SF210">
    <property type="entry name" value="CYSTEINE_HISTIDINE-RICH C1 DOMAIN FAMILY PROTEIN"/>
    <property type="match status" value="1"/>
</dbReference>
<evidence type="ECO:0000256" key="2">
    <source>
        <dbReference type="ARBA" id="ARBA00022737"/>
    </source>
</evidence>
<evidence type="ECO:0000256" key="1">
    <source>
        <dbReference type="ARBA" id="ARBA00022723"/>
    </source>
</evidence>
<dbReference type="InterPro" id="IPR053192">
    <property type="entry name" value="Vacuole_Formation_Reg"/>
</dbReference>
<dbReference type="InterPro" id="IPR002219">
    <property type="entry name" value="PKC_DAG/PE"/>
</dbReference>
<sequence length="401" mass="46227">MVHRRCIYLPRAIKITRHQHRLSHTSSLVPSGDELSCGVCRKLVDVNYGQFSCNKGCHYAVHSKCATNIEVWDGKDLEGVPEEEEEEVMEPFVRIDEETIQHFSHDHHYLKIHHGNENHGNKFCQACILQITVSDSFYSCVQCEFVLHETCACFPRKKCHSLHKHPLTLFHSQSPHLNELESHYYDLGFFVCNGCGGHCCGFIYTCCEEGCEFQLDVRCASLPDPIIHDCHPHDHPLYFNFTQGECMACKSTLDSRKFLECIECRTFLCLKCATLPRLAHYKHDKHPLTLCCGEEKTTDLQYWCEICESVMDAKKWFYTCNSYSVTLHVECLLGVVVYMKPNHLIRMHEGAESILIVYNSGNSRPVCIECKRRCGDTLLVKSSGNNYCTIDCYFDIYAYHF</sequence>
<keyword evidence="1" id="KW-0479">Metal-binding</keyword>
<keyword evidence="2" id="KW-0677">Repeat</keyword>
<dbReference type="Pfam" id="PF22926">
    <property type="entry name" value="C1-like_CT"/>
    <property type="match status" value="1"/>
</dbReference>
<name>A0ABM0X237_CAMSA</name>
<reference evidence="5" key="1">
    <citation type="journal article" date="2014" name="Nat. Commun.">
        <title>The emerging biofuel crop Camelina sativa retains a highly undifferentiated hexaploid genome structure.</title>
        <authorList>
            <person name="Kagale S."/>
            <person name="Koh C."/>
            <person name="Nixon J."/>
            <person name="Bollina V."/>
            <person name="Clarke W.E."/>
            <person name="Tuteja R."/>
            <person name="Spillane C."/>
            <person name="Robinson S.J."/>
            <person name="Links M.G."/>
            <person name="Clarke C."/>
            <person name="Higgins E.E."/>
            <person name="Huebert T."/>
            <person name="Sharpe A.G."/>
            <person name="Parkin I.A."/>
        </authorList>
    </citation>
    <scope>NUCLEOTIDE SEQUENCE [LARGE SCALE GENOMIC DNA]</scope>
    <source>
        <strain evidence="5">cv. DH55</strain>
    </source>
</reference>
<evidence type="ECO:0000259" key="4">
    <source>
        <dbReference type="PROSITE" id="PS50081"/>
    </source>
</evidence>
<dbReference type="InterPro" id="IPR054483">
    <property type="entry name" value="DC1-like_CT"/>
</dbReference>